<feature type="region of interest" description="Disordered" evidence="1">
    <location>
        <begin position="1"/>
        <end position="32"/>
    </location>
</feature>
<protein>
    <submittedName>
        <fullName evidence="2">Uncharacterized protein</fullName>
    </submittedName>
</protein>
<accession>A0A5M9K545</accession>
<comment type="caution">
    <text evidence="2">The sequence shown here is derived from an EMBL/GenBank/DDBJ whole genome shotgun (WGS) entry which is preliminary data.</text>
</comment>
<dbReference type="EMBL" id="VICG01000002">
    <property type="protein sequence ID" value="KAA8575152.1"/>
    <property type="molecule type" value="Genomic_DNA"/>
</dbReference>
<dbReference type="AlphaFoldDB" id="A0A5M9K545"/>
<dbReference type="Proteomes" id="UP000322873">
    <property type="component" value="Unassembled WGS sequence"/>
</dbReference>
<evidence type="ECO:0000256" key="1">
    <source>
        <dbReference type="SAM" id="MobiDB-lite"/>
    </source>
</evidence>
<organism evidence="2 3">
    <name type="scientific">Monilinia fructicola</name>
    <name type="common">Brown rot fungus</name>
    <name type="synonym">Ciboria fructicola</name>
    <dbReference type="NCBI Taxonomy" id="38448"/>
    <lineage>
        <taxon>Eukaryota</taxon>
        <taxon>Fungi</taxon>
        <taxon>Dikarya</taxon>
        <taxon>Ascomycota</taxon>
        <taxon>Pezizomycotina</taxon>
        <taxon>Leotiomycetes</taxon>
        <taxon>Helotiales</taxon>
        <taxon>Sclerotiniaceae</taxon>
        <taxon>Monilinia</taxon>
    </lineage>
</organism>
<proteinExistence type="predicted"/>
<name>A0A5M9K545_MONFR</name>
<sequence>MNHWKGSPPGGAGAQPPYPMENRMQHSSSSGNEGYWGRRLGPVHYLPCFTPLHLSLLPLRVFIVAFRCRSSTTNYV</sequence>
<keyword evidence="3" id="KW-1185">Reference proteome</keyword>
<evidence type="ECO:0000313" key="3">
    <source>
        <dbReference type="Proteomes" id="UP000322873"/>
    </source>
</evidence>
<reference evidence="2 3" key="1">
    <citation type="submission" date="2019-06" db="EMBL/GenBank/DDBJ databases">
        <title>Genome Sequence of the Brown Rot Fungal Pathogen Monilinia fructicola.</title>
        <authorList>
            <person name="De Miccolis Angelini R.M."/>
            <person name="Landi L."/>
            <person name="Abate D."/>
            <person name="Pollastro S."/>
            <person name="Romanazzi G."/>
            <person name="Faretra F."/>
        </authorList>
    </citation>
    <scope>NUCLEOTIDE SEQUENCE [LARGE SCALE GENOMIC DNA]</scope>
    <source>
        <strain evidence="2 3">Mfrc123</strain>
    </source>
</reference>
<gene>
    <name evidence="2" type="ORF">EYC84_004357</name>
</gene>
<evidence type="ECO:0000313" key="2">
    <source>
        <dbReference type="EMBL" id="KAA8575152.1"/>
    </source>
</evidence>